<gene>
    <name evidence="2" type="ORF">HAX54_036837</name>
</gene>
<feature type="compositionally biased region" description="Low complexity" evidence="1">
    <location>
        <begin position="71"/>
        <end position="84"/>
    </location>
</feature>
<dbReference type="Proteomes" id="UP000823775">
    <property type="component" value="Unassembled WGS sequence"/>
</dbReference>
<comment type="caution">
    <text evidence="2">The sequence shown here is derived from an EMBL/GenBank/DDBJ whole genome shotgun (WGS) entry which is preliminary data.</text>
</comment>
<protein>
    <submittedName>
        <fullName evidence="2">Uncharacterized protein</fullName>
    </submittedName>
</protein>
<name>A0ABS8RMK9_DATST</name>
<organism evidence="2 3">
    <name type="scientific">Datura stramonium</name>
    <name type="common">Jimsonweed</name>
    <name type="synonym">Common thornapple</name>
    <dbReference type="NCBI Taxonomy" id="4076"/>
    <lineage>
        <taxon>Eukaryota</taxon>
        <taxon>Viridiplantae</taxon>
        <taxon>Streptophyta</taxon>
        <taxon>Embryophyta</taxon>
        <taxon>Tracheophyta</taxon>
        <taxon>Spermatophyta</taxon>
        <taxon>Magnoliopsida</taxon>
        <taxon>eudicotyledons</taxon>
        <taxon>Gunneridae</taxon>
        <taxon>Pentapetalae</taxon>
        <taxon>asterids</taxon>
        <taxon>lamiids</taxon>
        <taxon>Solanales</taxon>
        <taxon>Solanaceae</taxon>
        <taxon>Solanoideae</taxon>
        <taxon>Datureae</taxon>
        <taxon>Datura</taxon>
    </lineage>
</organism>
<feature type="region of interest" description="Disordered" evidence="1">
    <location>
        <begin position="62"/>
        <end position="87"/>
    </location>
</feature>
<dbReference type="EMBL" id="JACEIK010000049">
    <property type="protein sequence ID" value="MCD7448017.1"/>
    <property type="molecule type" value="Genomic_DNA"/>
</dbReference>
<feature type="non-terminal residue" evidence="2">
    <location>
        <position position="1"/>
    </location>
</feature>
<keyword evidence="3" id="KW-1185">Reference proteome</keyword>
<accession>A0ABS8RMK9</accession>
<evidence type="ECO:0000313" key="2">
    <source>
        <dbReference type="EMBL" id="MCD7448017.1"/>
    </source>
</evidence>
<reference evidence="2 3" key="1">
    <citation type="journal article" date="2021" name="BMC Genomics">
        <title>Datura genome reveals duplications of psychoactive alkaloid biosynthetic genes and high mutation rate following tissue culture.</title>
        <authorList>
            <person name="Rajewski A."/>
            <person name="Carter-House D."/>
            <person name="Stajich J."/>
            <person name="Litt A."/>
        </authorList>
    </citation>
    <scope>NUCLEOTIDE SEQUENCE [LARGE SCALE GENOMIC DNA]</scope>
    <source>
        <strain evidence="2">AR-01</strain>
    </source>
</reference>
<evidence type="ECO:0000256" key="1">
    <source>
        <dbReference type="SAM" id="MobiDB-lite"/>
    </source>
</evidence>
<proteinExistence type="predicted"/>
<evidence type="ECO:0000313" key="3">
    <source>
        <dbReference type="Proteomes" id="UP000823775"/>
    </source>
</evidence>
<feature type="non-terminal residue" evidence="2">
    <location>
        <position position="130"/>
    </location>
</feature>
<sequence length="130" mass="14325">ETRERGPKNHPRCEEEKFAKVGLGYGWRGVPNTCVSEKNAPKVGVMTSKYNKEKEIEVARKGLKRLRKGTKGPSSSSAKGAPASMFGEREQWSLTNYHGSKHKMSSNILLRIGLVKDASHLSSPYLGQGP</sequence>